<evidence type="ECO:0000313" key="1">
    <source>
        <dbReference type="EMBL" id="KPL47436.1"/>
    </source>
</evidence>
<dbReference type="Proteomes" id="UP000054035">
    <property type="component" value="Unassembled WGS sequence"/>
</dbReference>
<comment type="caution">
    <text evidence="1">The sequence shown here is derived from an EMBL/GenBank/DDBJ whole genome shotgun (WGS) entry which is preliminary data.</text>
</comment>
<dbReference type="AlphaFoldDB" id="A0A0P6V614"/>
<accession>A0A0P6V614</accession>
<protein>
    <submittedName>
        <fullName evidence="1">Uncharacterized protein</fullName>
    </submittedName>
</protein>
<gene>
    <name evidence="1" type="ORF">XAXN_19870</name>
</gene>
<dbReference type="RefSeq" id="WP_054320745.1">
    <property type="nucleotide sequence ID" value="NZ_JFAQ01000275.1"/>
</dbReference>
<organism evidence="1 2">
    <name type="scientific">Xanthomonas axonopodis</name>
    <dbReference type="NCBI Taxonomy" id="53413"/>
    <lineage>
        <taxon>Bacteria</taxon>
        <taxon>Pseudomonadati</taxon>
        <taxon>Pseudomonadota</taxon>
        <taxon>Gammaproteobacteria</taxon>
        <taxon>Lysobacterales</taxon>
        <taxon>Lysobacteraceae</taxon>
        <taxon>Xanthomonas</taxon>
    </lineage>
</organism>
<proteinExistence type="predicted"/>
<reference evidence="1 2" key="1">
    <citation type="submission" date="2014-02" db="EMBL/GenBank/DDBJ databases">
        <title>Genome sequence of Xanthomonas axonopodis DSM 3585 (T).</title>
        <authorList>
            <person name="Midha S."/>
            <person name="Patil P.B."/>
        </authorList>
    </citation>
    <scope>NUCLEOTIDE SEQUENCE [LARGE SCALE GENOMIC DNA]</scope>
    <source>
        <strain evidence="1 2">DSM 3585</strain>
    </source>
</reference>
<dbReference type="PATRIC" id="fig|53413.25.peg.2675"/>
<name>A0A0P6V614_9XANT</name>
<dbReference type="EMBL" id="JFAQ01000275">
    <property type="protein sequence ID" value="KPL47436.1"/>
    <property type="molecule type" value="Genomic_DNA"/>
</dbReference>
<evidence type="ECO:0000313" key="2">
    <source>
        <dbReference type="Proteomes" id="UP000054035"/>
    </source>
</evidence>
<sequence>MSTPASVMRVSVQRCGASRRAIGEREASVGRPTTALRRWHVDAVHRQQPSNAHPLLAHLRCAGFLT</sequence>